<evidence type="ECO:0000313" key="2">
    <source>
        <dbReference type="EMBL" id="GAA3795262.1"/>
    </source>
</evidence>
<sequence length="183" mass="19420">MSKVLYIIVCAAGPAGDVGKLVTLAQDDGWTVQIIATPPALDFIDVPALEKQTGRPVRSQYRKPGEPRSPRADAIIVAPATYNTINKFAQGIADTYALGILSEAPGLGIPVVVLPFVNTALAGRAPFRCSVDQLRAEGVRVLIGPGKFEAHAPSSGGDRVDTYPWSLALTQAQALTRLDDRDD</sequence>
<evidence type="ECO:0000259" key="1">
    <source>
        <dbReference type="Pfam" id="PF02441"/>
    </source>
</evidence>
<dbReference type="RefSeq" id="WP_344935553.1">
    <property type="nucleotide sequence ID" value="NZ_BAAAZR010000002.1"/>
</dbReference>
<dbReference type="SUPFAM" id="SSF52507">
    <property type="entry name" value="Homo-oligomeric flavin-containing Cys decarboxylases, HFCD"/>
    <property type="match status" value="1"/>
</dbReference>
<gene>
    <name evidence="2" type="ORF">GCM10022226_13280</name>
</gene>
<dbReference type="EMBL" id="BAAAZR010000002">
    <property type="protein sequence ID" value="GAA3795262.1"/>
    <property type="molecule type" value="Genomic_DNA"/>
</dbReference>
<accession>A0ABP7HKN0</accession>
<feature type="domain" description="Flavoprotein" evidence="1">
    <location>
        <begin position="6"/>
        <end position="98"/>
    </location>
</feature>
<name>A0ABP7HKN0_9ACTN</name>
<evidence type="ECO:0000313" key="3">
    <source>
        <dbReference type="Proteomes" id="UP001500888"/>
    </source>
</evidence>
<organism evidence="2 3">
    <name type="scientific">Sphaerisporangium flaviroseum</name>
    <dbReference type="NCBI Taxonomy" id="509199"/>
    <lineage>
        <taxon>Bacteria</taxon>
        <taxon>Bacillati</taxon>
        <taxon>Actinomycetota</taxon>
        <taxon>Actinomycetes</taxon>
        <taxon>Streptosporangiales</taxon>
        <taxon>Streptosporangiaceae</taxon>
        <taxon>Sphaerisporangium</taxon>
    </lineage>
</organism>
<protein>
    <recommendedName>
        <fullName evidence="1">Flavoprotein domain-containing protein</fullName>
    </recommendedName>
</protein>
<dbReference type="Pfam" id="PF02441">
    <property type="entry name" value="Flavoprotein"/>
    <property type="match status" value="1"/>
</dbReference>
<keyword evidence="3" id="KW-1185">Reference proteome</keyword>
<proteinExistence type="predicted"/>
<reference evidence="3" key="1">
    <citation type="journal article" date="2019" name="Int. J. Syst. Evol. Microbiol.">
        <title>The Global Catalogue of Microorganisms (GCM) 10K type strain sequencing project: providing services to taxonomists for standard genome sequencing and annotation.</title>
        <authorList>
            <consortium name="The Broad Institute Genomics Platform"/>
            <consortium name="The Broad Institute Genome Sequencing Center for Infectious Disease"/>
            <person name="Wu L."/>
            <person name="Ma J."/>
        </authorList>
    </citation>
    <scope>NUCLEOTIDE SEQUENCE [LARGE SCALE GENOMIC DNA]</scope>
    <source>
        <strain evidence="3">JCM 16908</strain>
    </source>
</reference>
<dbReference type="InterPro" id="IPR003382">
    <property type="entry name" value="Flavoprotein"/>
</dbReference>
<comment type="caution">
    <text evidence="2">The sequence shown here is derived from an EMBL/GenBank/DDBJ whole genome shotgun (WGS) entry which is preliminary data.</text>
</comment>
<dbReference type="Gene3D" id="3.40.50.1950">
    <property type="entry name" value="Flavin prenyltransferase-like"/>
    <property type="match status" value="1"/>
</dbReference>
<dbReference type="Proteomes" id="UP001500888">
    <property type="component" value="Unassembled WGS sequence"/>
</dbReference>
<dbReference type="InterPro" id="IPR036551">
    <property type="entry name" value="Flavin_trans-like"/>
</dbReference>